<dbReference type="Proteomes" id="UP000275408">
    <property type="component" value="Unassembled WGS sequence"/>
</dbReference>
<proteinExistence type="predicted"/>
<evidence type="ECO:0000313" key="2">
    <source>
        <dbReference type="Proteomes" id="UP000275408"/>
    </source>
</evidence>
<name>A0A3M6U2D5_POCDA</name>
<protein>
    <submittedName>
        <fullName evidence="1">Uncharacterized protein</fullName>
    </submittedName>
</protein>
<dbReference type="OrthoDB" id="10029728at2759"/>
<dbReference type="AlphaFoldDB" id="A0A3M6U2D5"/>
<evidence type="ECO:0000313" key="1">
    <source>
        <dbReference type="EMBL" id="RMX47777.1"/>
    </source>
</evidence>
<keyword evidence="2" id="KW-1185">Reference proteome</keyword>
<sequence>MLQEVGFFARLYATENPPIYVLNLWCFPIHLKEEVKSKDLRPFCAQGGGNSRKPLCKEDRMSVSLSEAFTLMQEENLHNFLRSKITEDGGVLMIQNVPSR</sequence>
<gene>
    <name evidence="1" type="ORF">pdam_00024521</name>
</gene>
<dbReference type="EMBL" id="RCHS01002372">
    <property type="protein sequence ID" value="RMX47777.1"/>
    <property type="molecule type" value="Genomic_DNA"/>
</dbReference>
<organism evidence="1 2">
    <name type="scientific">Pocillopora damicornis</name>
    <name type="common">Cauliflower coral</name>
    <name type="synonym">Millepora damicornis</name>
    <dbReference type="NCBI Taxonomy" id="46731"/>
    <lineage>
        <taxon>Eukaryota</taxon>
        <taxon>Metazoa</taxon>
        <taxon>Cnidaria</taxon>
        <taxon>Anthozoa</taxon>
        <taxon>Hexacorallia</taxon>
        <taxon>Scleractinia</taxon>
        <taxon>Astrocoeniina</taxon>
        <taxon>Pocilloporidae</taxon>
        <taxon>Pocillopora</taxon>
    </lineage>
</organism>
<accession>A0A3M6U2D5</accession>
<feature type="non-terminal residue" evidence="1">
    <location>
        <position position="100"/>
    </location>
</feature>
<reference evidence="1 2" key="1">
    <citation type="journal article" date="2018" name="Sci. Rep.">
        <title>Comparative analysis of the Pocillopora damicornis genome highlights role of immune system in coral evolution.</title>
        <authorList>
            <person name="Cunning R."/>
            <person name="Bay R.A."/>
            <person name="Gillette P."/>
            <person name="Baker A.C."/>
            <person name="Traylor-Knowles N."/>
        </authorList>
    </citation>
    <scope>NUCLEOTIDE SEQUENCE [LARGE SCALE GENOMIC DNA]</scope>
    <source>
        <strain evidence="1">RSMAS</strain>
        <tissue evidence="1">Whole animal</tissue>
    </source>
</reference>
<comment type="caution">
    <text evidence="1">The sequence shown here is derived from an EMBL/GenBank/DDBJ whole genome shotgun (WGS) entry which is preliminary data.</text>
</comment>